<organism evidence="2 3">
    <name type="scientific">Pleurodeles waltl</name>
    <name type="common">Iberian ribbed newt</name>
    <dbReference type="NCBI Taxonomy" id="8319"/>
    <lineage>
        <taxon>Eukaryota</taxon>
        <taxon>Metazoa</taxon>
        <taxon>Chordata</taxon>
        <taxon>Craniata</taxon>
        <taxon>Vertebrata</taxon>
        <taxon>Euteleostomi</taxon>
        <taxon>Amphibia</taxon>
        <taxon>Batrachia</taxon>
        <taxon>Caudata</taxon>
        <taxon>Salamandroidea</taxon>
        <taxon>Salamandridae</taxon>
        <taxon>Pleurodelinae</taxon>
        <taxon>Pleurodeles</taxon>
    </lineage>
</organism>
<evidence type="ECO:0000313" key="2">
    <source>
        <dbReference type="EMBL" id="KAJ1213685.1"/>
    </source>
</evidence>
<feature type="compositionally biased region" description="Basic and acidic residues" evidence="1">
    <location>
        <begin position="49"/>
        <end position="78"/>
    </location>
</feature>
<dbReference type="EMBL" id="JANPWB010000001">
    <property type="protein sequence ID" value="KAJ1213685.1"/>
    <property type="molecule type" value="Genomic_DNA"/>
</dbReference>
<proteinExistence type="predicted"/>
<feature type="region of interest" description="Disordered" evidence="1">
    <location>
        <begin position="1"/>
        <end position="85"/>
    </location>
</feature>
<dbReference type="AlphaFoldDB" id="A0AAV7WLK6"/>
<comment type="caution">
    <text evidence="2">The sequence shown here is derived from an EMBL/GenBank/DDBJ whole genome shotgun (WGS) entry which is preliminary data.</text>
</comment>
<evidence type="ECO:0000313" key="3">
    <source>
        <dbReference type="Proteomes" id="UP001066276"/>
    </source>
</evidence>
<dbReference type="Proteomes" id="UP001066276">
    <property type="component" value="Chromosome 1_1"/>
</dbReference>
<protein>
    <submittedName>
        <fullName evidence="2">Uncharacterized protein</fullName>
    </submittedName>
</protein>
<reference evidence="2" key="1">
    <citation type="journal article" date="2022" name="bioRxiv">
        <title>Sequencing and chromosome-scale assembly of the giantPleurodeles waltlgenome.</title>
        <authorList>
            <person name="Brown T."/>
            <person name="Elewa A."/>
            <person name="Iarovenko S."/>
            <person name="Subramanian E."/>
            <person name="Araus A.J."/>
            <person name="Petzold A."/>
            <person name="Susuki M."/>
            <person name="Suzuki K.-i.T."/>
            <person name="Hayashi T."/>
            <person name="Toyoda A."/>
            <person name="Oliveira C."/>
            <person name="Osipova E."/>
            <person name="Leigh N.D."/>
            <person name="Simon A."/>
            <person name="Yun M.H."/>
        </authorList>
    </citation>
    <scope>NUCLEOTIDE SEQUENCE</scope>
    <source>
        <strain evidence="2">20211129_DDA</strain>
        <tissue evidence="2">Liver</tissue>
    </source>
</reference>
<accession>A0AAV7WLK6</accession>
<keyword evidence="3" id="KW-1185">Reference proteome</keyword>
<evidence type="ECO:0000256" key="1">
    <source>
        <dbReference type="SAM" id="MobiDB-lite"/>
    </source>
</evidence>
<name>A0AAV7WLK6_PLEWA</name>
<sequence length="119" mass="13227">MEVLGTGPNPEELPGEDGQKRDSALRPGRAGGGTRDDQNAEGDDSTIGTEEKTRKHPRTAHEQEDTEATNRHLKEGRTRRQCSKTPATLWEERGLHSVYTVGFWGLPGKERGKDKHPQD</sequence>
<gene>
    <name evidence="2" type="ORF">NDU88_001317</name>
</gene>